<evidence type="ECO:0000313" key="9">
    <source>
        <dbReference type="Proteomes" id="UP001204144"/>
    </source>
</evidence>
<accession>A0AAE3H019</accession>
<evidence type="ECO:0000259" key="7">
    <source>
        <dbReference type="Pfam" id="PF00962"/>
    </source>
</evidence>
<proteinExistence type="inferred from homology"/>
<dbReference type="EMBL" id="RJUF01000003">
    <property type="protein sequence ID" value="MCP9761795.1"/>
    <property type="molecule type" value="Genomic_DNA"/>
</dbReference>
<dbReference type="InterPro" id="IPR006330">
    <property type="entry name" value="Ado/ade_deaminase"/>
</dbReference>
<keyword evidence="4" id="KW-0479">Metal-binding</keyword>
<evidence type="ECO:0000256" key="2">
    <source>
        <dbReference type="ARBA" id="ARBA00006676"/>
    </source>
</evidence>
<dbReference type="InterPro" id="IPR032466">
    <property type="entry name" value="Metal_Hydrolase"/>
</dbReference>
<comment type="similarity">
    <text evidence="2">Belongs to the metallo-dependent hydrolases superfamily. Adenosine and AMP deaminases family.</text>
</comment>
<evidence type="ECO:0000256" key="4">
    <source>
        <dbReference type="ARBA" id="ARBA00022723"/>
    </source>
</evidence>
<feature type="domain" description="Adenosine deaminase" evidence="7">
    <location>
        <begin position="238"/>
        <end position="420"/>
    </location>
</feature>
<evidence type="ECO:0000313" key="8">
    <source>
        <dbReference type="EMBL" id="MCP9761795.1"/>
    </source>
</evidence>
<dbReference type="AlphaFoldDB" id="A0AAE3H019"/>
<evidence type="ECO:0000256" key="1">
    <source>
        <dbReference type="ARBA" id="ARBA00001947"/>
    </source>
</evidence>
<evidence type="ECO:0000256" key="5">
    <source>
        <dbReference type="ARBA" id="ARBA00022801"/>
    </source>
</evidence>
<comment type="cofactor">
    <cofactor evidence="1">
        <name>Zn(2+)</name>
        <dbReference type="ChEBI" id="CHEBI:29105"/>
    </cofactor>
</comment>
<dbReference type="GO" id="GO:0043103">
    <property type="term" value="P:hypoxanthine salvage"/>
    <property type="evidence" value="ECO:0007669"/>
    <property type="project" value="TreeGrafter"/>
</dbReference>
<dbReference type="GO" id="GO:0004000">
    <property type="term" value="F:adenosine deaminase activity"/>
    <property type="evidence" value="ECO:0007669"/>
    <property type="project" value="TreeGrafter"/>
</dbReference>
<dbReference type="Pfam" id="PF00962">
    <property type="entry name" value="A_deaminase"/>
    <property type="match status" value="1"/>
</dbReference>
<reference evidence="8 9" key="1">
    <citation type="submission" date="2018-11" db="EMBL/GenBank/DDBJ databases">
        <title>Novel bacteria species description.</title>
        <authorList>
            <person name="Han J.-H."/>
        </authorList>
    </citation>
    <scope>NUCLEOTIDE SEQUENCE [LARGE SCALE GENOMIC DNA]</scope>
    <source>
        <strain evidence="8 9">KCTC23259</strain>
    </source>
</reference>
<dbReference type="GO" id="GO:0046103">
    <property type="term" value="P:inosine biosynthetic process"/>
    <property type="evidence" value="ECO:0007669"/>
    <property type="project" value="TreeGrafter"/>
</dbReference>
<keyword evidence="6" id="KW-0862">Zinc</keyword>
<dbReference type="EC" id="3.5.4.4" evidence="3"/>
<protein>
    <recommendedName>
        <fullName evidence="3">adenosine deaminase</fullName>
        <ecNumber evidence="3">3.5.4.4</ecNumber>
    </recommendedName>
</protein>
<comment type="caution">
    <text evidence="8">The sequence shown here is derived from an EMBL/GenBank/DDBJ whole genome shotgun (WGS) entry which is preliminary data.</text>
</comment>
<dbReference type="Gene3D" id="3.20.20.140">
    <property type="entry name" value="Metal-dependent hydrolases"/>
    <property type="match status" value="1"/>
</dbReference>
<keyword evidence="5" id="KW-0378">Hydrolase</keyword>
<sequence length="434" mass="50562">MPKGGDLHHHYDGSIYTETFIEYAIKNDFWLNINTLIIQKERPIDLQKDKNWRKISDLIQKYQFEFYKQKFLELWSSKDFHPSKGPSDDHFFSTFDGFMPAKDPNLATGLLELKERAIKENVSYIETMFLLFFKGGDAQKMQAFNQSLKNAQQNKDEQTLKTILDEMYAYFNANGAQKQAQKYNEDLQRIHTSNAIDNEKFTLRYQNAILRLKQPAEVFGDLVVCYLSDQSSPLVNGVNIVGQEDQEVSMKDYWLHMQMYKYLNNKFPKTKNALHAGELTLGLVKPEELTWHINEAISVANARRIGHGIDLPFEKDAFSLLKKMKEEQIAVEINLKSNEFILNVKNDEHPISLYHQHGVPMVISTDDAGVLRTNLTEQYVLLAKRYPEFSYSEIKQLVFNSIRFSFIEDESLKTSILKKLENDFLEFEKIVFGK</sequence>
<evidence type="ECO:0000256" key="3">
    <source>
        <dbReference type="ARBA" id="ARBA00012784"/>
    </source>
</evidence>
<dbReference type="InterPro" id="IPR001365">
    <property type="entry name" value="A_deaminase_dom"/>
</dbReference>
<dbReference type="SUPFAM" id="SSF51556">
    <property type="entry name" value="Metallo-dependent hydrolases"/>
    <property type="match status" value="1"/>
</dbReference>
<dbReference type="Proteomes" id="UP001204144">
    <property type="component" value="Unassembled WGS sequence"/>
</dbReference>
<keyword evidence="9" id="KW-1185">Reference proteome</keyword>
<dbReference type="GO" id="GO:0005829">
    <property type="term" value="C:cytosol"/>
    <property type="evidence" value="ECO:0007669"/>
    <property type="project" value="TreeGrafter"/>
</dbReference>
<gene>
    <name evidence="8" type="ORF">EGI31_02430</name>
</gene>
<dbReference type="PANTHER" id="PTHR11409:SF43">
    <property type="entry name" value="ADENOSINE DEAMINASE"/>
    <property type="match status" value="1"/>
</dbReference>
<organism evidence="8 9">
    <name type="scientific">Lacihabitans soyangensis</name>
    <dbReference type="NCBI Taxonomy" id="869394"/>
    <lineage>
        <taxon>Bacteria</taxon>
        <taxon>Pseudomonadati</taxon>
        <taxon>Bacteroidota</taxon>
        <taxon>Cytophagia</taxon>
        <taxon>Cytophagales</taxon>
        <taxon>Leadbetterellaceae</taxon>
        <taxon>Lacihabitans</taxon>
    </lineage>
</organism>
<name>A0AAE3H019_9BACT</name>
<dbReference type="PANTHER" id="PTHR11409">
    <property type="entry name" value="ADENOSINE DEAMINASE"/>
    <property type="match status" value="1"/>
</dbReference>
<dbReference type="GO" id="GO:0046872">
    <property type="term" value="F:metal ion binding"/>
    <property type="evidence" value="ECO:0007669"/>
    <property type="project" value="UniProtKB-KW"/>
</dbReference>
<evidence type="ECO:0000256" key="6">
    <source>
        <dbReference type="ARBA" id="ARBA00022833"/>
    </source>
</evidence>
<dbReference type="GO" id="GO:0006154">
    <property type="term" value="P:adenosine catabolic process"/>
    <property type="evidence" value="ECO:0007669"/>
    <property type="project" value="TreeGrafter"/>
</dbReference>